<organism evidence="2 3">
    <name type="scientific">Nadsonia fulvescens var. elongata DSM 6958</name>
    <dbReference type="NCBI Taxonomy" id="857566"/>
    <lineage>
        <taxon>Eukaryota</taxon>
        <taxon>Fungi</taxon>
        <taxon>Dikarya</taxon>
        <taxon>Ascomycota</taxon>
        <taxon>Saccharomycotina</taxon>
        <taxon>Dipodascomycetes</taxon>
        <taxon>Dipodascales</taxon>
        <taxon>Dipodascales incertae sedis</taxon>
        <taxon>Nadsonia</taxon>
    </lineage>
</organism>
<evidence type="ECO:0000256" key="1">
    <source>
        <dbReference type="SAM" id="MobiDB-lite"/>
    </source>
</evidence>
<evidence type="ECO:0000313" key="3">
    <source>
        <dbReference type="Proteomes" id="UP000095009"/>
    </source>
</evidence>
<feature type="compositionally biased region" description="Polar residues" evidence="1">
    <location>
        <begin position="61"/>
        <end position="79"/>
    </location>
</feature>
<evidence type="ECO:0000313" key="2">
    <source>
        <dbReference type="EMBL" id="ODQ68453.1"/>
    </source>
</evidence>
<feature type="region of interest" description="Disordered" evidence="1">
    <location>
        <begin position="60"/>
        <end position="84"/>
    </location>
</feature>
<dbReference type="Proteomes" id="UP000095009">
    <property type="component" value="Unassembled WGS sequence"/>
</dbReference>
<accession>A0A1E3PSP4</accession>
<gene>
    <name evidence="2" type="ORF">NADFUDRAFT_81415</name>
</gene>
<protein>
    <submittedName>
        <fullName evidence="2">Uncharacterized protein</fullName>
    </submittedName>
</protein>
<sequence>MSSFPKATNNRLGGMPGQNTDIEIDTADVLDTAGIDNDLSVPEDVESTSTFSEEDIDIISEPSTPTLNSGSGFTSSASDTVRYPSLSEGKRGMRKFYTNNSGCDSSSTLRSPGTDDKNPIYKEMEYCETPTEPSPLSIPVPDVTAPVLTPALTPINTDDNNHIISNISTQISTQGLSRTSSFTSILHPSAHVHRARHNHYHQSLPTLKQQAEKNQQLEAEQASLLAANLRQAQQQNMSLDHIMSSPPSSSMPMHMATSVSIPALSSPIPLRNTSGPGYNGSSSVSSSFNQMTAFGSYIQSPPDSPNLDPTSLCGSPNNLLLAPSPLSLSYINMGNNASYGHGYSNMGNGGYFFNAMSPAHNGNITGNTPVNFSLNPLSRRLSRSSSSTTLPIQIPNMNMNNVGVNIGSFKHRHSRKSSNTKANVMLPATKENQIDESQGIGNDNSHSHEQPIEISTRANTLSSHNNCIGLESPVLEPLSTPYQSVPMTPLLLSFDRSSLSSSNINNNATEKLYTEAFKSNNDGPYNNSNGFMELSLDSSLNSLTYHNTALALDDIIDI</sequence>
<name>A0A1E3PSP4_9ASCO</name>
<keyword evidence="3" id="KW-1185">Reference proteome</keyword>
<proteinExistence type="predicted"/>
<reference evidence="2 3" key="1">
    <citation type="journal article" date="2016" name="Proc. Natl. Acad. Sci. U.S.A.">
        <title>Comparative genomics of biotechnologically important yeasts.</title>
        <authorList>
            <person name="Riley R."/>
            <person name="Haridas S."/>
            <person name="Wolfe K.H."/>
            <person name="Lopes M.R."/>
            <person name="Hittinger C.T."/>
            <person name="Goeker M."/>
            <person name="Salamov A.A."/>
            <person name="Wisecaver J.H."/>
            <person name="Long T.M."/>
            <person name="Calvey C.H."/>
            <person name="Aerts A.L."/>
            <person name="Barry K.W."/>
            <person name="Choi C."/>
            <person name="Clum A."/>
            <person name="Coughlan A.Y."/>
            <person name="Deshpande S."/>
            <person name="Douglass A.P."/>
            <person name="Hanson S.J."/>
            <person name="Klenk H.-P."/>
            <person name="LaButti K.M."/>
            <person name="Lapidus A."/>
            <person name="Lindquist E.A."/>
            <person name="Lipzen A.M."/>
            <person name="Meier-Kolthoff J.P."/>
            <person name="Ohm R.A."/>
            <person name="Otillar R.P."/>
            <person name="Pangilinan J.L."/>
            <person name="Peng Y."/>
            <person name="Rokas A."/>
            <person name="Rosa C.A."/>
            <person name="Scheuner C."/>
            <person name="Sibirny A.A."/>
            <person name="Slot J.C."/>
            <person name="Stielow J.B."/>
            <person name="Sun H."/>
            <person name="Kurtzman C.P."/>
            <person name="Blackwell M."/>
            <person name="Grigoriev I.V."/>
            <person name="Jeffries T.W."/>
        </authorList>
    </citation>
    <scope>NUCLEOTIDE SEQUENCE [LARGE SCALE GENOMIC DNA]</scope>
    <source>
        <strain evidence="2 3">DSM 6958</strain>
    </source>
</reference>
<dbReference type="EMBL" id="KV454406">
    <property type="protein sequence ID" value="ODQ68453.1"/>
    <property type="molecule type" value="Genomic_DNA"/>
</dbReference>
<feature type="region of interest" description="Disordered" evidence="1">
    <location>
        <begin position="98"/>
        <end position="118"/>
    </location>
</feature>
<feature type="region of interest" description="Disordered" evidence="1">
    <location>
        <begin position="1"/>
        <end position="20"/>
    </location>
</feature>
<dbReference type="AlphaFoldDB" id="A0A1E3PSP4"/>
<feature type="compositionally biased region" description="Polar residues" evidence="1">
    <location>
        <begin position="98"/>
        <end position="111"/>
    </location>
</feature>